<sequence length="490" mass="54850">MTDALSTNEYRTLLATAPGSAFDADTVSPDVTRLFTPSSHRRALDPDVTVVRGARGSGKTVWTKVLSDDRMREIAAASYMMPRLERMTVATGHAKGGEPNLHHPSKNVISKLLEDPRVTPQHLWSAVVLTGLRAPEILRIEGWDKRVRWVADHMESYERALWTIDQEARKSGRTRLLIFDALEHLHNDRPVVDQLVSGLFEVALDLRMSTSAIRAKIFVRPDMYESAPKHFPDASKLGANATDLTWTTENLYGLLYHQLGNHGSPEAEKFRVWTGSWNREGEGRFIAPVDVIATPQRQHELFVTMAGQYMGTSHRRGYTYTWLPNHLQDGRGQVSPRTLLQAVSTAATITRDRHPTHEHALHYDAIRASVSTASQIRVDEITEDIRWAAVAVEQLRGGQVPMQPSVVLAYWRDASLSVKLREVLANGSQGSGPEDVDNHRELIDELERLGVMTRRAAGATDLRDYAVDIPDVYRLAFGIGRKGGVSRRSH</sequence>
<comment type="caution">
    <text evidence="1">The sequence shown here is derived from an EMBL/GenBank/DDBJ whole genome shotgun (WGS) entry which is preliminary data.</text>
</comment>
<evidence type="ECO:0008006" key="3">
    <source>
        <dbReference type="Google" id="ProtNLM"/>
    </source>
</evidence>
<dbReference type="EMBL" id="BAAAZX010000006">
    <property type="protein sequence ID" value="GAA3991921.1"/>
    <property type="molecule type" value="Genomic_DNA"/>
</dbReference>
<gene>
    <name evidence="1" type="ORF">GCM10022232_28370</name>
</gene>
<keyword evidence="2" id="KW-1185">Reference proteome</keyword>
<evidence type="ECO:0000313" key="2">
    <source>
        <dbReference type="Proteomes" id="UP001500456"/>
    </source>
</evidence>
<evidence type="ECO:0000313" key="1">
    <source>
        <dbReference type="EMBL" id="GAA3991921.1"/>
    </source>
</evidence>
<dbReference type="RefSeq" id="WP_345563611.1">
    <property type="nucleotide sequence ID" value="NZ_BAAAZX010000006.1"/>
</dbReference>
<protein>
    <recommendedName>
        <fullName evidence="3">ATP-binding protein</fullName>
    </recommendedName>
</protein>
<dbReference type="Proteomes" id="UP001500456">
    <property type="component" value="Unassembled WGS sequence"/>
</dbReference>
<organism evidence="1 2">
    <name type="scientific">Streptomyces plumbiresistens</name>
    <dbReference type="NCBI Taxonomy" id="511811"/>
    <lineage>
        <taxon>Bacteria</taxon>
        <taxon>Bacillati</taxon>
        <taxon>Actinomycetota</taxon>
        <taxon>Actinomycetes</taxon>
        <taxon>Kitasatosporales</taxon>
        <taxon>Streptomycetaceae</taxon>
        <taxon>Streptomyces</taxon>
    </lineage>
</organism>
<proteinExistence type="predicted"/>
<accession>A0ABP7R3S2</accession>
<name>A0ABP7R3S2_9ACTN</name>
<reference evidence="2" key="1">
    <citation type="journal article" date="2019" name="Int. J. Syst. Evol. Microbiol.">
        <title>The Global Catalogue of Microorganisms (GCM) 10K type strain sequencing project: providing services to taxonomists for standard genome sequencing and annotation.</title>
        <authorList>
            <consortium name="The Broad Institute Genomics Platform"/>
            <consortium name="The Broad Institute Genome Sequencing Center for Infectious Disease"/>
            <person name="Wu L."/>
            <person name="Ma J."/>
        </authorList>
    </citation>
    <scope>NUCLEOTIDE SEQUENCE [LARGE SCALE GENOMIC DNA]</scope>
    <source>
        <strain evidence="2">JCM 16924</strain>
    </source>
</reference>